<organism evidence="2 3">
    <name type="scientific">Thamnocephalis sphaerospora</name>
    <dbReference type="NCBI Taxonomy" id="78915"/>
    <lineage>
        <taxon>Eukaryota</taxon>
        <taxon>Fungi</taxon>
        <taxon>Fungi incertae sedis</taxon>
        <taxon>Zoopagomycota</taxon>
        <taxon>Zoopagomycotina</taxon>
        <taxon>Zoopagomycetes</taxon>
        <taxon>Zoopagales</taxon>
        <taxon>Sigmoideomycetaceae</taxon>
        <taxon>Thamnocephalis</taxon>
    </lineage>
</organism>
<dbReference type="Pfam" id="PF14934">
    <property type="entry name" value="TMEM254"/>
    <property type="match status" value="1"/>
</dbReference>
<evidence type="ECO:0000256" key="1">
    <source>
        <dbReference type="SAM" id="Phobius"/>
    </source>
</evidence>
<protein>
    <submittedName>
        <fullName evidence="2">Uncharacterized protein</fullName>
    </submittedName>
</protein>
<evidence type="ECO:0000313" key="2">
    <source>
        <dbReference type="EMBL" id="RKP05916.1"/>
    </source>
</evidence>
<keyword evidence="1" id="KW-0812">Transmembrane</keyword>
<dbReference type="InterPro" id="IPR028110">
    <property type="entry name" value="TMEM254"/>
</dbReference>
<evidence type="ECO:0000313" key="3">
    <source>
        <dbReference type="Proteomes" id="UP000271241"/>
    </source>
</evidence>
<accession>A0A4P9XJL9</accession>
<gene>
    <name evidence="2" type="ORF">THASP1DRAFT_32255</name>
</gene>
<proteinExistence type="predicted"/>
<feature type="transmembrane region" description="Helical" evidence="1">
    <location>
        <begin position="166"/>
        <end position="184"/>
    </location>
</feature>
<dbReference type="AlphaFoldDB" id="A0A4P9XJL9"/>
<sequence length="190" mass="21231">MATPTSSKQPRPAAVSELNAHFGGRLTRLAVAATYRTDIKDARIIAIMDNALLLGYRFLDAPGPATGAESMTTMHCCQLPLHAQQMGNTESVASAIEDMIVRIQSRGTTTKRHVEYFQRPSWSVLIVVGNASLDLSYNLIVWLHGLEALFAVVFCYRRQYSWRTTALWAAQILAVGFFSTRYLLWPRPLL</sequence>
<name>A0A4P9XJL9_9FUNG</name>
<dbReference type="Proteomes" id="UP000271241">
    <property type="component" value="Unassembled WGS sequence"/>
</dbReference>
<keyword evidence="1" id="KW-0472">Membrane</keyword>
<reference evidence="3" key="1">
    <citation type="journal article" date="2018" name="Nat. Microbiol.">
        <title>Leveraging single-cell genomics to expand the fungal tree of life.</title>
        <authorList>
            <person name="Ahrendt S.R."/>
            <person name="Quandt C.A."/>
            <person name="Ciobanu D."/>
            <person name="Clum A."/>
            <person name="Salamov A."/>
            <person name="Andreopoulos B."/>
            <person name="Cheng J.F."/>
            <person name="Woyke T."/>
            <person name="Pelin A."/>
            <person name="Henrissat B."/>
            <person name="Reynolds N.K."/>
            <person name="Benny G.L."/>
            <person name="Smith M.E."/>
            <person name="James T.Y."/>
            <person name="Grigoriev I.V."/>
        </authorList>
    </citation>
    <scope>NUCLEOTIDE SEQUENCE [LARGE SCALE GENOMIC DNA]</scope>
    <source>
        <strain evidence="3">RSA 1356</strain>
    </source>
</reference>
<dbReference type="EMBL" id="KZ993000">
    <property type="protein sequence ID" value="RKP05916.1"/>
    <property type="molecule type" value="Genomic_DNA"/>
</dbReference>
<keyword evidence="3" id="KW-1185">Reference proteome</keyword>
<keyword evidence="1" id="KW-1133">Transmembrane helix</keyword>